<comment type="caution">
    <text evidence="1">The sequence shown here is derived from an EMBL/GenBank/DDBJ whole genome shotgun (WGS) entry which is preliminary data.</text>
</comment>
<accession>A0A504UF78</accession>
<keyword evidence="2" id="KW-1185">Reference proteome</keyword>
<dbReference type="AlphaFoldDB" id="A0A504UF78"/>
<organism evidence="1 2">
    <name type="scientific">Rhizobium glycinendophyticum</name>
    <dbReference type="NCBI Taxonomy" id="2589807"/>
    <lineage>
        <taxon>Bacteria</taxon>
        <taxon>Pseudomonadati</taxon>
        <taxon>Pseudomonadota</taxon>
        <taxon>Alphaproteobacteria</taxon>
        <taxon>Hyphomicrobiales</taxon>
        <taxon>Rhizobiaceae</taxon>
        <taxon>Rhizobium/Agrobacterium group</taxon>
        <taxon>Rhizobium</taxon>
    </lineage>
</organism>
<protein>
    <submittedName>
        <fullName evidence="1">Uncharacterized protein</fullName>
    </submittedName>
</protein>
<dbReference type="RefSeq" id="WP_140825828.1">
    <property type="nucleotide sequence ID" value="NZ_VFYP01000001.1"/>
</dbReference>
<name>A0A504UF78_9HYPH</name>
<gene>
    <name evidence="1" type="ORF">FJQ55_00720</name>
</gene>
<sequence length="198" mass="22451">MFYITSEPTSGYVNKSNSSDWQRWIRRSLPEGLDDEVQQRLVSNLKHVLVGLELKAALIIPHARRGMGPSVLFEPYLHIMNFEFCVGVFSVLEGIGSALWLRENGLDGSEGNRVAPFQWKPSLVSKFDPSGEDSLDTLVDCVKSVRDKLHQDQIGARSSIDWHSFSFDDAFVPAFRALRCLLLREEQRLPESTNLRSL</sequence>
<reference evidence="1 2" key="1">
    <citation type="submission" date="2019-06" db="EMBL/GenBank/DDBJ databases">
        <title>Rhizobium sp. CL12 isolated from roots of soybean.</title>
        <authorList>
            <person name="Wang C."/>
        </authorList>
    </citation>
    <scope>NUCLEOTIDE SEQUENCE [LARGE SCALE GENOMIC DNA]</scope>
    <source>
        <strain evidence="1 2">CL12</strain>
    </source>
</reference>
<proteinExistence type="predicted"/>
<dbReference type="OrthoDB" id="7826965at2"/>
<dbReference type="EMBL" id="VFYP01000001">
    <property type="protein sequence ID" value="TPP09435.1"/>
    <property type="molecule type" value="Genomic_DNA"/>
</dbReference>
<evidence type="ECO:0000313" key="2">
    <source>
        <dbReference type="Proteomes" id="UP000316429"/>
    </source>
</evidence>
<evidence type="ECO:0000313" key="1">
    <source>
        <dbReference type="EMBL" id="TPP09435.1"/>
    </source>
</evidence>
<dbReference type="Proteomes" id="UP000316429">
    <property type="component" value="Unassembled WGS sequence"/>
</dbReference>